<name>A0ABS4VZ71_9PSEU</name>
<dbReference type="EMBL" id="JAGINU010000001">
    <property type="protein sequence ID" value="MBP2369247.1"/>
    <property type="molecule type" value="Genomic_DNA"/>
</dbReference>
<evidence type="ECO:0000313" key="13">
    <source>
        <dbReference type="Proteomes" id="UP001519295"/>
    </source>
</evidence>
<evidence type="ECO:0000256" key="9">
    <source>
        <dbReference type="SAM" id="MobiDB-lite"/>
    </source>
</evidence>
<dbReference type="SUPFAM" id="SSF55874">
    <property type="entry name" value="ATPase domain of HSP90 chaperone/DNA topoisomerase II/histidine kinase"/>
    <property type="match status" value="1"/>
</dbReference>
<keyword evidence="10" id="KW-1133">Transmembrane helix</keyword>
<keyword evidence="6 12" id="KW-0418">Kinase</keyword>
<dbReference type="GO" id="GO:0016301">
    <property type="term" value="F:kinase activity"/>
    <property type="evidence" value="ECO:0007669"/>
    <property type="project" value="UniProtKB-KW"/>
</dbReference>
<dbReference type="InterPro" id="IPR050482">
    <property type="entry name" value="Sensor_HK_TwoCompSys"/>
</dbReference>
<feature type="compositionally biased region" description="Basic and acidic residues" evidence="9">
    <location>
        <begin position="441"/>
        <end position="451"/>
    </location>
</feature>
<feature type="transmembrane region" description="Helical" evidence="10">
    <location>
        <begin position="23"/>
        <end position="48"/>
    </location>
</feature>
<evidence type="ECO:0000256" key="6">
    <source>
        <dbReference type="ARBA" id="ARBA00022777"/>
    </source>
</evidence>
<keyword evidence="4" id="KW-0808">Transferase</keyword>
<evidence type="ECO:0000256" key="10">
    <source>
        <dbReference type="SAM" id="Phobius"/>
    </source>
</evidence>
<organism evidence="12 13">
    <name type="scientific">Pseudonocardia parietis</name>
    <dbReference type="NCBI Taxonomy" id="570936"/>
    <lineage>
        <taxon>Bacteria</taxon>
        <taxon>Bacillati</taxon>
        <taxon>Actinomycetota</taxon>
        <taxon>Actinomycetes</taxon>
        <taxon>Pseudonocardiales</taxon>
        <taxon>Pseudonocardiaceae</taxon>
        <taxon>Pseudonocardia</taxon>
    </lineage>
</organism>
<dbReference type="EC" id="2.7.13.3" evidence="2"/>
<dbReference type="InterPro" id="IPR036890">
    <property type="entry name" value="HATPase_C_sf"/>
</dbReference>
<sequence>MGESSRWARSARWALSARTYRRVLHVLLGAVILLPYLGAGWVLVLTAAGGTGTGAMIGLTVPVVLIAAGVTVLPGVRELLVAAARALLDADLPAEPAAARVPFPARIRAAGWLVVCAGLGAVAATAVLFAVPMTVALIATPFEPYPPLPTGTAAWWAPPLALVLVPVTLALLVAAGALQARLVPWFLGPDAGQRRAAELAEELAAARHRADRQAERTRLARELHDSVGHALTVTTMQAGVAAELLGTDPAFVRRALEAIAETGRAALDDLDHVLGLLREDDDAPEPVRDLESLGSLLDSARTAGLDLRSEVDSAAGVPAAVSREVYRLVQEGLTNALRHAGPGPVELRLCRTGSGLELRIANARGPVAPHARGGRGLAGARERAALLGGTLTAAADGDRWVLHAAFPAGRAAPPTDPAGPAGPTPARSGWADRTTGVATPARREDDSGQSG</sequence>
<dbReference type="Proteomes" id="UP001519295">
    <property type="component" value="Unassembled WGS sequence"/>
</dbReference>
<evidence type="ECO:0000256" key="5">
    <source>
        <dbReference type="ARBA" id="ARBA00022741"/>
    </source>
</evidence>
<dbReference type="Gene3D" id="3.30.565.10">
    <property type="entry name" value="Histidine kinase-like ATPase, C-terminal domain"/>
    <property type="match status" value="1"/>
</dbReference>
<gene>
    <name evidence="12" type="ORF">JOF36_004943</name>
</gene>
<keyword evidence="8" id="KW-0902">Two-component regulatory system</keyword>
<keyword evidence="10" id="KW-0812">Transmembrane</keyword>
<dbReference type="PANTHER" id="PTHR24421:SF10">
    <property type="entry name" value="NITRATE_NITRITE SENSOR PROTEIN NARQ"/>
    <property type="match status" value="1"/>
</dbReference>
<feature type="transmembrane region" description="Helical" evidence="10">
    <location>
        <begin position="54"/>
        <end position="76"/>
    </location>
</feature>
<accession>A0ABS4VZ71</accession>
<feature type="compositionally biased region" description="Pro residues" evidence="9">
    <location>
        <begin position="414"/>
        <end position="423"/>
    </location>
</feature>
<evidence type="ECO:0000256" key="1">
    <source>
        <dbReference type="ARBA" id="ARBA00000085"/>
    </source>
</evidence>
<feature type="domain" description="Signal transduction histidine kinase subgroup 3 dimerisation and phosphoacceptor" evidence="11">
    <location>
        <begin position="215"/>
        <end position="281"/>
    </location>
</feature>
<keyword evidence="7" id="KW-0067">ATP-binding</keyword>
<keyword evidence="3" id="KW-0597">Phosphoprotein</keyword>
<dbReference type="RefSeq" id="WP_210031136.1">
    <property type="nucleotide sequence ID" value="NZ_JAGINU010000001.1"/>
</dbReference>
<evidence type="ECO:0000256" key="3">
    <source>
        <dbReference type="ARBA" id="ARBA00022553"/>
    </source>
</evidence>
<reference evidence="12 13" key="1">
    <citation type="submission" date="2021-03" db="EMBL/GenBank/DDBJ databases">
        <title>Sequencing the genomes of 1000 actinobacteria strains.</title>
        <authorList>
            <person name="Klenk H.-P."/>
        </authorList>
    </citation>
    <scope>NUCLEOTIDE SEQUENCE [LARGE SCALE GENOMIC DNA]</scope>
    <source>
        <strain evidence="12 13">DSM 45256</strain>
    </source>
</reference>
<evidence type="ECO:0000259" key="11">
    <source>
        <dbReference type="Pfam" id="PF07730"/>
    </source>
</evidence>
<keyword evidence="13" id="KW-1185">Reference proteome</keyword>
<feature type="region of interest" description="Disordered" evidence="9">
    <location>
        <begin position="408"/>
        <end position="451"/>
    </location>
</feature>
<feature type="transmembrane region" description="Helical" evidence="10">
    <location>
        <begin position="110"/>
        <end position="139"/>
    </location>
</feature>
<evidence type="ECO:0000256" key="8">
    <source>
        <dbReference type="ARBA" id="ARBA00023012"/>
    </source>
</evidence>
<evidence type="ECO:0000256" key="4">
    <source>
        <dbReference type="ARBA" id="ARBA00022679"/>
    </source>
</evidence>
<feature type="transmembrane region" description="Helical" evidence="10">
    <location>
        <begin position="159"/>
        <end position="178"/>
    </location>
</feature>
<comment type="catalytic activity">
    <reaction evidence="1">
        <text>ATP + protein L-histidine = ADP + protein N-phospho-L-histidine.</text>
        <dbReference type="EC" id="2.7.13.3"/>
    </reaction>
</comment>
<protein>
    <recommendedName>
        <fullName evidence="2">histidine kinase</fullName>
        <ecNumber evidence="2">2.7.13.3</ecNumber>
    </recommendedName>
</protein>
<keyword evidence="5" id="KW-0547">Nucleotide-binding</keyword>
<comment type="caution">
    <text evidence="12">The sequence shown here is derived from an EMBL/GenBank/DDBJ whole genome shotgun (WGS) entry which is preliminary data.</text>
</comment>
<dbReference type="InterPro" id="IPR011712">
    <property type="entry name" value="Sig_transdc_His_kin_sub3_dim/P"/>
</dbReference>
<dbReference type="Gene3D" id="1.20.5.1930">
    <property type="match status" value="1"/>
</dbReference>
<keyword evidence="10" id="KW-0472">Membrane</keyword>
<evidence type="ECO:0000256" key="2">
    <source>
        <dbReference type="ARBA" id="ARBA00012438"/>
    </source>
</evidence>
<dbReference type="CDD" id="cd16917">
    <property type="entry name" value="HATPase_UhpB-NarQ-NarX-like"/>
    <property type="match status" value="1"/>
</dbReference>
<evidence type="ECO:0000256" key="7">
    <source>
        <dbReference type="ARBA" id="ARBA00022840"/>
    </source>
</evidence>
<dbReference type="Pfam" id="PF07730">
    <property type="entry name" value="HisKA_3"/>
    <property type="match status" value="1"/>
</dbReference>
<proteinExistence type="predicted"/>
<evidence type="ECO:0000313" key="12">
    <source>
        <dbReference type="EMBL" id="MBP2369247.1"/>
    </source>
</evidence>
<dbReference type="PANTHER" id="PTHR24421">
    <property type="entry name" value="NITRATE/NITRITE SENSOR PROTEIN NARX-RELATED"/>
    <property type="match status" value="1"/>
</dbReference>